<dbReference type="Gene3D" id="3.40.50.2300">
    <property type="match status" value="1"/>
</dbReference>
<dbReference type="InterPro" id="IPR050595">
    <property type="entry name" value="Bact_response_regulator"/>
</dbReference>
<dbReference type="GO" id="GO:0000160">
    <property type="term" value="P:phosphorelay signal transduction system"/>
    <property type="evidence" value="ECO:0007669"/>
    <property type="project" value="InterPro"/>
</dbReference>
<dbReference type="InterPro" id="IPR001789">
    <property type="entry name" value="Sig_transdc_resp-reg_receiver"/>
</dbReference>
<dbReference type="PROSITE" id="PS50110">
    <property type="entry name" value="RESPONSE_REGULATORY"/>
    <property type="match status" value="1"/>
</dbReference>
<protein>
    <submittedName>
        <fullName evidence="4">Response regulator receiver domain-containing protein</fullName>
    </submittedName>
</protein>
<evidence type="ECO:0000313" key="5">
    <source>
        <dbReference type="Proteomes" id="UP000295122"/>
    </source>
</evidence>
<dbReference type="InterPro" id="IPR011006">
    <property type="entry name" value="CheY-like_superfamily"/>
</dbReference>
<dbReference type="PANTHER" id="PTHR44591:SF25">
    <property type="entry name" value="CHEMOTAXIS TWO-COMPONENT RESPONSE REGULATOR"/>
    <property type="match status" value="1"/>
</dbReference>
<accession>A0A4R7BIT2</accession>
<reference evidence="4 5" key="1">
    <citation type="submission" date="2019-03" db="EMBL/GenBank/DDBJ databases">
        <title>Genomic Encyclopedia of Type Strains, Phase IV (KMG-IV): sequencing the most valuable type-strain genomes for metagenomic binning, comparative biology and taxonomic classification.</title>
        <authorList>
            <person name="Goeker M."/>
        </authorList>
    </citation>
    <scope>NUCLEOTIDE SEQUENCE [LARGE SCALE GENOMIC DNA]</scope>
    <source>
        <strain evidence="4 5">DSM 25903</strain>
    </source>
</reference>
<organism evidence="4 5">
    <name type="scientific">Enterovirga rhinocerotis</name>
    <dbReference type="NCBI Taxonomy" id="1339210"/>
    <lineage>
        <taxon>Bacteria</taxon>
        <taxon>Pseudomonadati</taxon>
        <taxon>Pseudomonadota</taxon>
        <taxon>Alphaproteobacteria</taxon>
        <taxon>Hyphomicrobiales</taxon>
        <taxon>Methylobacteriaceae</taxon>
        <taxon>Enterovirga</taxon>
    </lineage>
</organism>
<proteinExistence type="predicted"/>
<name>A0A4R7BIT2_9HYPH</name>
<evidence type="ECO:0000313" key="4">
    <source>
        <dbReference type="EMBL" id="TDR85240.1"/>
    </source>
</evidence>
<dbReference type="Pfam" id="PF00072">
    <property type="entry name" value="Response_reg"/>
    <property type="match status" value="1"/>
</dbReference>
<dbReference type="SMART" id="SM00448">
    <property type="entry name" value="REC"/>
    <property type="match status" value="1"/>
</dbReference>
<dbReference type="EMBL" id="SNZR01000018">
    <property type="protein sequence ID" value="TDR85240.1"/>
    <property type="molecule type" value="Genomic_DNA"/>
</dbReference>
<feature type="modified residue" description="4-aspartylphosphate" evidence="2">
    <location>
        <position position="55"/>
    </location>
</feature>
<dbReference type="AlphaFoldDB" id="A0A4R7BIT2"/>
<keyword evidence="5" id="KW-1185">Reference proteome</keyword>
<sequence>MVADGVISVVDDDEAARESIMGLLGALGFASAGFRDAAALLASADLRRTSCVIADFRLPGMSGLALCAHLAECAPAIPTILVTAHPEELTRHRALRAGVRCYLQKPLDPDLLLACLGSVSRNRTGGPE</sequence>
<feature type="domain" description="Response regulatory" evidence="3">
    <location>
        <begin position="6"/>
        <end position="120"/>
    </location>
</feature>
<dbReference type="PANTHER" id="PTHR44591">
    <property type="entry name" value="STRESS RESPONSE REGULATOR PROTEIN 1"/>
    <property type="match status" value="1"/>
</dbReference>
<gene>
    <name evidence="4" type="ORF">EV668_4786</name>
</gene>
<keyword evidence="1 2" id="KW-0597">Phosphoprotein</keyword>
<evidence type="ECO:0000256" key="2">
    <source>
        <dbReference type="PROSITE-ProRule" id="PRU00169"/>
    </source>
</evidence>
<comment type="caution">
    <text evidence="4">The sequence shown here is derived from an EMBL/GenBank/DDBJ whole genome shotgun (WGS) entry which is preliminary data.</text>
</comment>
<dbReference type="OrthoDB" id="9782655at2"/>
<dbReference type="SUPFAM" id="SSF52172">
    <property type="entry name" value="CheY-like"/>
    <property type="match status" value="1"/>
</dbReference>
<evidence type="ECO:0000259" key="3">
    <source>
        <dbReference type="PROSITE" id="PS50110"/>
    </source>
</evidence>
<dbReference type="RefSeq" id="WP_133774892.1">
    <property type="nucleotide sequence ID" value="NZ_SNZR01000018.1"/>
</dbReference>
<evidence type="ECO:0000256" key="1">
    <source>
        <dbReference type="ARBA" id="ARBA00022553"/>
    </source>
</evidence>
<dbReference type="Proteomes" id="UP000295122">
    <property type="component" value="Unassembled WGS sequence"/>
</dbReference>